<evidence type="ECO:0000256" key="1">
    <source>
        <dbReference type="ARBA" id="ARBA00022729"/>
    </source>
</evidence>
<dbReference type="PANTHER" id="PTHR43405">
    <property type="entry name" value="GLYCOSYL HYDROLASE DIGH"/>
    <property type="match status" value="1"/>
</dbReference>
<name>B7JY71_RIPO1</name>
<accession>B7JY71</accession>
<dbReference type="PANTHER" id="PTHR43405:SF1">
    <property type="entry name" value="GLYCOSYL HYDROLASE DIGH"/>
    <property type="match status" value="1"/>
</dbReference>
<dbReference type="RefSeq" id="WP_012596434.1">
    <property type="nucleotide sequence ID" value="NC_011726.1"/>
</dbReference>
<dbReference type="STRING" id="41431.PCC8801_3194"/>
<protein>
    <recommendedName>
        <fullName evidence="2">Glycosyl hydrolase-like 10 domain-containing protein</fullName>
    </recommendedName>
</protein>
<dbReference type="AlphaFoldDB" id="B7JY71"/>
<evidence type="ECO:0000259" key="2">
    <source>
        <dbReference type="Pfam" id="PF02638"/>
    </source>
</evidence>
<dbReference type="InterPro" id="IPR003790">
    <property type="entry name" value="GHL10"/>
</dbReference>
<gene>
    <name evidence="3" type="ordered locus">PCC8801_3194</name>
</gene>
<sequence>MKPRSQAQQLTKLLGGLLTIGTWLMTMGITPIVQATILNSCQVSPEEINAKETLRQQALKGNTTAQNNYQLFIQNHREKLRRCRSQSWPQEQAIWLRLYPCDVRPGSIESVLDRIINRGYNTVYVEVFADSQVLLPPADNPTPWDTVVRTQGAENVDLLAQAIQKGRERGLKVYAWLFTLNFGYAYAQRSDRQWVLARNGKGQDSTTFVHDRSQAFIDPYNQQAQADYSSLLQAVLKRRPDGILFDYVRYPRGTGTQSVVGTVKDLWIYSPASQQALYRRAFNNQGRVLLEKYVNRGYITVNDLKEVASLYPDEVTPLWQGRNPSATEAKESVQVRYQRLRSEIWHLAVAHAAQGVIEFVSSAASAVQRYGIPAGAVFFPDGNRIVGQKGFDSRLQAWDKFPAFLEFHPMAYGLCQDANCIVQQIKRVTSMAPSQSRIIPAIAGLWGQTQEKRPSLETQMTAIRAKVPQIQSISHFAFSWQEPQFDQGRRFCRFN</sequence>
<evidence type="ECO:0000313" key="4">
    <source>
        <dbReference type="Proteomes" id="UP000008204"/>
    </source>
</evidence>
<evidence type="ECO:0000313" key="3">
    <source>
        <dbReference type="EMBL" id="ACK67173.1"/>
    </source>
</evidence>
<keyword evidence="1" id="KW-0732">Signal</keyword>
<feature type="domain" description="Glycosyl hydrolase-like 10" evidence="2">
    <location>
        <begin position="117"/>
        <end position="257"/>
    </location>
</feature>
<dbReference type="InterPro" id="IPR017853">
    <property type="entry name" value="GH"/>
</dbReference>
<dbReference type="Gene3D" id="3.20.20.80">
    <property type="entry name" value="Glycosidases"/>
    <property type="match status" value="1"/>
</dbReference>
<organism evidence="3 4">
    <name type="scientific">Rippkaea orientalis (strain PCC 8801 / RF-1)</name>
    <name type="common">Cyanothece sp. (strain PCC 8801)</name>
    <dbReference type="NCBI Taxonomy" id="41431"/>
    <lineage>
        <taxon>Bacteria</taxon>
        <taxon>Bacillati</taxon>
        <taxon>Cyanobacteriota</taxon>
        <taxon>Cyanophyceae</taxon>
        <taxon>Oscillatoriophycideae</taxon>
        <taxon>Chroococcales</taxon>
        <taxon>Aphanothecaceae</taxon>
        <taxon>Rippkaea</taxon>
        <taxon>Rippkaea orientalis</taxon>
    </lineage>
</organism>
<dbReference type="OrthoDB" id="418487at2"/>
<dbReference type="eggNOG" id="COG1649">
    <property type="taxonomic scope" value="Bacteria"/>
</dbReference>
<keyword evidence="4" id="KW-1185">Reference proteome</keyword>
<dbReference type="Pfam" id="PF02638">
    <property type="entry name" value="GHL10"/>
    <property type="match status" value="1"/>
</dbReference>
<dbReference type="KEGG" id="cyp:PCC8801_3194"/>
<dbReference type="InterPro" id="IPR052177">
    <property type="entry name" value="Divisome_Glycosyl_Hydrolase"/>
</dbReference>
<dbReference type="EMBL" id="CP001287">
    <property type="protein sequence ID" value="ACK67173.1"/>
    <property type="molecule type" value="Genomic_DNA"/>
</dbReference>
<proteinExistence type="predicted"/>
<dbReference type="SUPFAM" id="SSF51445">
    <property type="entry name" value="(Trans)glycosidases"/>
    <property type="match status" value="1"/>
</dbReference>
<reference evidence="4" key="1">
    <citation type="journal article" date="2011" name="MBio">
        <title>Novel metabolic attributes of the genus Cyanothece, comprising a group of unicellular nitrogen-fixing Cyanobacteria.</title>
        <authorList>
            <person name="Bandyopadhyay A."/>
            <person name="Elvitigala T."/>
            <person name="Welsh E."/>
            <person name="Stockel J."/>
            <person name="Liberton M."/>
            <person name="Min H."/>
            <person name="Sherman L.A."/>
            <person name="Pakrasi H.B."/>
        </authorList>
    </citation>
    <scope>NUCLEOTIDE SEQUENCE [LARGE SCALE GENOMIC DNA]</scope>
    <source>
        <strain evidence="4">PCC 8801</strain>
    </source>
</reference>
<dbReference type="HOGENOM" id="CLU_039913_0_0_3"/>
<dbReference type="Proteomes" id="UP000008204">
    <property type="component" value="Chromosome"/>
</dbReference>